<keyword evidence="4" id="KW-1185">Reference proteome</keyword>
<evidence type="ECO:0000256" key="2">
    <source>
        <dbReference type="SAM" id="SignalP"/>
    </source>
</evidence>
<dbReference type="EMBL" id="CP106883">
    <property type="protein sequence ID" value="UYG54037.1"/>
    <property type="molecule type" value="Genomic_DNA"/>
</dbReference>
<accession>A0ABY6GI36</accession>
<dbReference type="Pfam" id="PF13663">
    <property type="entry name" value="DUF4148"/>
    <property type="match status" value="1"/>
</dbReference>
<evidence type="ECO:0000256" key="1">
    <source>
        <dbReference type="SAM" id="MobiDB-lite"/>
    </source>
</evidence>
<dbReference type="Proteomes" id="UP001162800">
    <property type="component" value="Plasmid unnamed2"/>
</dbReference>
<dbReference type="InterPro" id="IPR006311">
    <property type="entry name" value="TAT_signal"/>
</dbReference>
<dbReference type="InterPro" id="IPR025421">
    <property type="entry name" value="DUF4148"/>
</dbReference>
<organism evidence="3 4">
    <name type="scientific">Comamonas endophytica</name>
    <dbReference type="NCBI Taxonomy" id="2949090"/>
    <lineage>
        <taxon>Bacteria</taxon>
        <taxon>Pseudomonadati</taxon>
        <taxon>Pseudomonadota</taxon>
        <taxon>Betaproteobacteria</taxon>
        <taxon>Burkholderiales</taxon>
        <taxon>Comamonadaceae</taxon>
        <taxon>Comamonas</taxon>
    </lineage>
</organism>
<sequence>MTAIRRSAFVSLTASAALAAALALPGLAAASGYYHPANNQAGVTVHPEHYQSSKTREQVRAETSQALRNGDMGHVTESGEPAVKPSTSGLTREQVVGALMSETPQERAARLRSLQD</sequence>
<gene>
    <name evidence="3" type="ORF">M9799_20135</name>
</gene>
<keyword evidence="3" id="KW-0614">Plasmid</keyword>
<name>A0ABY6GI36_9BURK</name>
<protein>
    <submittedName>
        <fullName evidence="3">DUF4148 domain-containing protein</fullName>
    </submittedName>
</protein>
<reference evidence="3" key="1">
    <citation type="submission" date="2022-09" db="EMBL/GenBank/DDBJ databases">
        <title>The complete genome of Acidovorax sp. 5MLIR.</title>
        <authorList>
            <person name="Liu L."/>
            <person name="Yue J."/>
            <person name="Yang F."/>
            <person name="Yuan J."/>
            <person name="Li L."/>
        </authorList>
    </citation>
    <scope>NUCLEOTIDE SEQUENCE</scope>
    <source>
        <strain evidence="3">5MLIR</strain>
        <plasmid evidence="3">unnamed2</plasmid>
    </source>
</reference>
<keyword evidence="2" id="KW-0732">Signal</keyword>
<feature type="region of interest" description="Disordered" evidence="1">
    <location>
        <begin position="67"/>
        <end position="92"/>
    </location>
</feature>
<evidence type="ECO:0000313" key="3">
    <source>
        <dbReference type="EMBL" id="UYG54037.1"/>
    </source>
</evidence>
<evidence type="ECO:0000313" key="4">
    <source>
        <dbReference type="Proteomes" id="UP001162800"/>
    </source>
</evidence>
<geneLocation type="plasmid" evidence="3 4">
    <name>unnamed2</name>
</geneLocation>
<dbReference type="PROSITE" id="PS51318">
    <property type="entry name" value="TAT"/>
    <property type="match status" value="1"/>
</dbReference>
<dbReference type="RefSeq" id="WP_231045078.1">
    <property type="nucleotide sequence ID" value="NZ_CP106883.1"/>
</dbReference>
<proteinExistence type="predicted"/>
<feature type="chain" id="PRO_5045700899" evidence="2">
    <location>
        <begin position="20"/>
        <end position="116"/>
    </location>
</feature>
<feature type="signal peptide" evidence="2">
    <location>
        <begin position="1"/>
        <end position="19"/>
    </location>
</feature>